<sequence>MAKDKRLKTANPQTKPSPAVKAAAAAAVTTPPDWPAFKPPLPVVDLEFDSLVEDKVVVLRSFFPKNLCRDYVSFLRTLPLITTPGKPKRGDAVRVNDRFQIQDPRFADRLWLETGLKEAVLRDEVSHLWGGQVVGLNPNIRVYRYTPGQFFDAHYDDANNVTLTTTTPPTQSRTTWTILIYLTSSTEGCVGGETVFYPHDRQSAKEAIPVSLETGMLLLHKHGDDCMLHEGREVKAGEKWVLRTDLCVLRK</sequence>
<dbReference type="Pfam" id="PF13640">
    <property type="entry name" value="2OG-FeII_Oxy_3"/>
    <property type="match status" value="1"/>
</dbReference>
<keyword evidence="2" id="KW-0479">Metal-binding</keyword>
<keyword evidence="4" id="KW-0560">Oxidoreductase</keyword>
<evidence type="ECO:0000256" key="4">
    <source>
        <dbReference type="ARBA" id="ARBA00023002"/>
    </source>
</evidence>
<evidence type="ECO:0000256" key="2">
    <source>
        <dbReference type="ARBA" id="ARBA00022723"/>
    </source>
</evidence>
<keyword evidence="3" id="KW-0223">Dioxygenase</keyword>
<reference evidence="8" key="1">
    <citation type="journal article" date="2023" name="Mol. Phylogenet. Evol.">
        <title>Genome-scale phylogeny and comparative genomics of the fungal order Sordariales.</title>
        <authorList>
            <person name="Hensen N."/>
            <person name="Bonometti L."/>
            <person name="Westerberg I."/>
            <person name="Brannstrom I.O."/>
            <person name="Guillou S."/>
            <person name="Cros-Aarteil S."/>
            <person name="Calhoun S."/>
            <person name="Haridas S."/>
            <person name="Kuo A."/>
            <person name="Mondo S."/>
            <person name="Pangilinan J."/>
            <person name="Riley R."/>
            <person name="LaButti K."/>
            <person name="Andreopoulos B."/>
            <person name="Lipzen A."/>
            <person name="Chen C."/>
            <person name="Yan M."/>
            <person name="Daum C."/>
            <person name="Ng V."/>
            <person name="Clum A."/>
            <person name="Steindorff A."/>
            <person name="Ohm R.A."/>
            <person name="Martin F."/>
            <person name="Silar P."/>
            <person name="Natvig D.O."/>
            <person name="Lalanne C."/>
            <person name="Gautier V."/>
            <person name="Ament-Velasquez S.L."/>
            <person name="Kruys A."/>
            <person name="Hutchinson M.I."/>
            <person name="Powell A.J."/>
            <person name="Barry K."/>
            <person name="Miller A.N."/>
            <person name="Grigoriev I.V."/>
            <person name="Debuchy R."/>
            <person name="Gladieux P."/>
            <person name="Hiltunen Thoren M."/>
            <person name="Johannesson H."/>
        </authorList>
    </citation>
    <scope>NUCLEOTIDE SEQUENCE</scope>
    <source>
        <strain evidence="8">PSN324</strain>
    </source>
</reference>
<dbReference type="GO" id="GO:0005506">
    <property type="term" value="F:iron ion binding"/>
    <property type="evidence" value="ECO:0007669"/>
    <property type="project" value="InterPro"/>
</dbReference>
<dbReference type="InterPro" id="IPR005123">
    <property type="entry name" value="Oxoglu/Fe-dep_dioxygenase_dom"/>
</dbReference>
<evidence type="ECO:0000256" key="1">
    <source>
        <dbReference type="ARBA" id="ARBA00001961"/>
    </source>
</evidence>
<dbReference type="PANTHER" id="PTHR10869:SF236">
    <property type="entry name" value="PROLYL 4-HYDROXYLASE ALPHA SUBUNIT DOMAIN-CONTAINING PROTEIN"/>
    <property type="match status" value="1"/>
</dbReference>
<dbReference type="GO" id="GO:0031418">
    <property type="term" value="F:L-ascorbic acid binding"/>
    <property type="evidence" value="ECO:0007669"/>
    <property type="project" value="InterPro"/>
</dbReference>
<dbReference type="InterPro" id="IPR044862">
    <property type="entry name" value="Pro_4_hyd_alph_FE2OG_OXY"/>
</dbReference>
<feature type="domain" description="Fe2OG dioxygenase" evidence="7">
    <location>
        <begin position="135"/>
        <end position="251"/>
    </location>
</feature>
<dbReference type="PROSITE" id="PS51471">
    <property type="entry name" value="FE2OG_OXY"/>
    <property type="match status" value="1"/>
</dbReference>
<evidence type="ECO:0000313" key="8">
    <source>
        <dbReference type="EMBL" id="KAK4464122.1"/>
    </source>
</evidence>
<dbReference type="GO" id="GO:0004656">
    <property type="term" value="F:procollagen-proline 4-dioxygenase activity"/>
    <property type="evidence" value="ECO:0007669"/>
    <property type="project" value="TreeGrafter"/>
</dbReference>
<evidence type="ECO:0000256" key="3">
    <source>
        <dbReference type="ARBA" id="ARBA00022964"/>
    </source>
</evidence>
<evidence type="ECO:0000256" key="5">
    <source>
        <dbReference type="ARBA" id="ARBA00023004"/>
    </source>
</evidence>
<gene>
    <name evidence="8" type="ORF">QBC42DRAFT_263920</name>
</gene>
<protein>
    <submittedName>
        <fullName evidence="8">Prolyl 4-hydroxylase 4</fullName>
    </submittedName>
</protein>
<dbReference type="Proteomes" id="UP001321749">
    <property type="component" value="Unassembled WGS sequence"/>
</dbReference>
<proteinExistence type="predicted"/>
<dbReference type="FunFam" id="2.60.120.620:FF:000021">
    <property type="entry name" value="WGS project CABT00000000 data, contig 2.8"/>
    <property type="match status" value="1"/>
</dbReference>
<name>A0AAV9HX91_9PEZI</name>
<dbReference type="AlphaFoldDB" id="A0AAV9HX91"/>
<comment type="caution">
    <text evidence="8">The sequence shown here is derived from an EMBL/GenBank/DDBJ whole genome shotgun (WGS) entry which is preliminary data.</text>
</comment>
<dbReference type="PANTHER" id="PTHR10869">
    <property type="entry name" value="PROLYL 4-HYDROXYLASE ALPHA SUBUNIT"/>
    <property type="match status" value="1"/>
</dbReference>
<evidence type="ECO:0000256" key="6">
    <source>
        <dbReference type="SAM" id="MobiDB-lite"/>
    </source>
</evidence>
<comment type="cofactor">
    <cofactor evidence="1">
        <name>L-ascorbate</name>
        <dbReference type="ChEBI" id="CHEBI:38290"/>
    </cofactor>
</comment>
<dbReference type="InterPro" id="IPR045054">
    <property type="entry name" value="P4HA-like"/>
</dbReference>
<organism evidence="8 9">
    <name type="scientific">Cladorrhinum samala</name>
    <dbReference type="NCBI Taxonomy" id="585594"/>
    <lineage>
        <taxon>Eukaryota</taxon>
        <taxon>Fungi</taxon>
        <taxon>Dikarya</taxon>
        <taxon>Ascomycota</taxon>
        <taxon>Pezizomycotina</taxon>
        <taxon>Sordariomycetes</taxon>
        <taxon>Sordariomycetidae</taxon>
        <taxon>Sordariales</taxon>
        <taxon>Podosporaceae</taxon>
        <taxon>Cladorrhinum</taxon>
    </lineage>
</organism>
<evidence type="ECO:0000313" key="9">
    <source>
        <dbReference type="Proteomes" id="UP001321749"/>
    </source>
</evidence>
<keyword evidence="9" id="KW-1185">Reference proteome</keyword>
<keyword evidence="5" id="KW-0408">Iron</keyword>
<accession>A0AAV9HX91</accession>
<dbReference type="SMART" id="SM00702">
    <property type="entry name" value="P4Hc"/>
    <property type="match status" value="1"/>
</dbReference>
<evidence type="ECO:0000259" key="7">
    <source>
        <dbReference type="PROSITE" id="PS51471"/>
    </source>
</evidence>
<dbReference type="EMBL" id="MU864951">
    <property type="protein sequence ID" value="KAK4464122.1"/>
    <property type="molecule type" value="Genomic_DNA"/>
</dbReference>
<reference evidence="8" key="2">
    <citation type="submission" date="2023-06" db="EMBL/GenBank/DDBJ databases">
        <authorList>
            <consortium name="Lawrence Berkeley National Laboratory"/>
            <person name="Mondo S.J."/>
            <person name="Hensen N."/>
            <person name="Bonometti L."/>
            <person name="Westerberg I."/>
            <person name="Brannstrom I.O."/>
            <person name="Guillou S."/>
            <person name="Cros-Aarteil S."/>
            <person name="Calhoun S."/>
            <person name="Haridas S."/>
            <person name="Kuo A."/>
            <person name="Pangilinan J."/>
            <person name="Riley R."/>
            <person name="Labutti K."/>
            <person name="Andreopoulos B."/>
            <person name="Lipzen A."/>
            <person name="Chen C."/>
            <person name="Yanf M."/>
            <person name="Daum C."/>
            <person name="Ng V."/>
            <person name="Clum A."/>
            <person name="Steindorff A."/>
            <person name="Ohm R."/>
            <person name="Martin F."/>
            <person name="Silar P."/>
            <person name="Natvig D."/>
            <person name="Lalanne C."/>
            <person name="Gautier V."/>
            <person name="Ament-Velasquez S.L."/>
            <person name="Kruys A."/>
            <person name="Hutchinson M.I."/>
            <person name="Powell A.J."/>
            <person name="Barry K."/>
            <person name="Miller A.N."/>
            <person name="Grigoriev I.V."/>
            <person name="Debuchy R."/>
            <person name="Gladieux P."/>
            <person name="Thoren M.H."/>
            <person name="Johannesson H."/>
        </authorList>
    </citation>
    <scope>NUCLEOTIDE SEQUENCE</scope>
    <source>
        <strain evidence="8">PSN324</strain>
    </source>
</reference>
<feature type="region of interest" description="Disordered" evidence="6">
    <location>
        <begin position="1"/>
        <end position="21"/>
    </location>
</feature>
<dbReference type="InterPro" id="IPR006620">
    <property type="entry name" value="Pro_4_hyd_alph"/>
</dbReference>
<dbReference type="Gene3D" id="2.60.120.620">
    <property type="entry name" value="q2cbj1_9rhob like domain"/>
    <property type="match status" value="1"/>
</dbReference>
<dbReference type="GO" id="GO:0005783">
    <property type="term" value="C:endoplasmic reticulum"/>
    <property type="evidence" value="ECO:0007669"/>
    <property type="project" value="TreeGrafter"/>
</dbReference>